<keyword evidence="1" id="KW-1133">Transmembrane helix</keyword>
<organism evidence="2 3">
    <name type="scientific">Ideonella dechloratans</name>
    <dbReference type="NCBI Taxonomy" id="36863"/>
    <lineage>
        <taxon>Bacteria</taxon>
        <taxon>Pseudomonadati</taxon>
        <taxon>Pseudomonadota</taxon>
        <taxon>Betaproteobacteria</taxon>
        <taxon>Burkholderiales</taxon>
        <taxon>Sphaerotilaceae</taxon>
        <taxon>Ideonella</taxon>
    </lineage>
</organism>
<keyword evidence="1" id="KW-0812">Transmembrane</keyword>
<dbReference type="Proteomes" id="UP000430120">
    <property type="component" value="Unassembled WGS sequence"/>
</dbReference>
<feature type="transmembrane region" description="Helical" evidence="1">
    <location>
        <begin position="87"/>
        <end position="112"/>
    </location>
</feature>
<keyword evidence="1" id="KW-0472">Membrane</keyword>
<evidence type="ECO:0000313" key="2">
    <source>
        <dbReference type="EMBL" id="KAB0584226.1"/>
    </source>
</evidence>
<sequence length="115" mass="11575">MGAFALGRCYDSIQTASQAVCTGSYPLVGAGTGGPYVVTCSGADASGVLSLFVDGQPLASSPLTFVSCEAGDEFLQLGFTPSEILGVAGWGVGFVVFLWSLGYAVGVAVGVIRRA</sequence>
<accession>A0A643FIP9</accession>
<evidence type="ECO:0000256" key="1">
    <source>
        <dbReference type="SAM" id="Phobius"/>
    </source>
</evidence>
<evidence type="ECO:0000313" key="3">
    <source>
        <dbReference type="Proteomes" id="UP000430120"/>
    </source>
</evidence>
<reference evidence="2 3" key="1">
    <citation type="submission" date="2019-09" db="EMBL/GenBank/DDBJ databases">
        <title>Draft genome sequences of 48 bacterial type strains from the CCUG.</title>
        <authorList>
            <person name="Tunovic T."/>
            <person name="Pineiro-Iglesias B."/>
            <person name="Unosson C."/>
            <person name="Inganas E."/>
            <person name="Ohlen M."/>
            <person name="Cardew S."/>
            <person name="Jensie-Markopoulos S."/>
            <person name="Salva-Serra F."/>
            <person name="Jaen-Luchoro D."/>
            <person name="Karlsson R."/>
            <person name="Svensson-Stadler L."/>
            <person name="Chun J."/>
            <person name="Moore E."/>
        </authorList>
    </citation>
    <scope>NUCLEOTIDE SEQUENCE [LARGE SCALE GENOMIC DNA]</scope>
    <source>
        <strain evidence="2 3">CCUG 30977</strain>
    </source>
</reference>
<protein>
    <submittedName>
        <fullName evidence="2">Uncharacterized protein</fullName>
    </submittedName>
</protein>
<proteinExistence type="predicted"/>
<comment type="caution">
    <text evidence="2">The sequence shown here is derived from an EMBL/GenBank/DDBJ whole genome shotgun (WGS) entry which is preliminary data.</text>
</comment>
<keyword evidence="3" id="KW-1185">Reference proteome</keyword>
<name>A0A643FIP9_IDEDE</name>
<dbReference type="AlphaFoldDB" id="A0A643FIP9"/>
<gene>
    <name evidence="2" type="ORF">F7Q92_04575</name>
</gene>
<dbReference type="EMBL" id="VZPB01000007">
    <property type="protein sequence ID" value="KAB0584226.1"/>
    <property type="molecule type" value="Genomic_DNA"/>
</dbReference>